<dbReference type="InterPro" id="IPR039034">
    <property type="entry name" value="INPP4"/>
</dbReference>
<sequence>NFFRRIRVRFCGSMEEDNAGDIFKSLSVGQVDDETEAFVKLCDRSFNAKLRVRGNILCVQATSEAVEPLIFILIKHQVLKAEENQPEFPHGFVIQFKNETLSVFLKDKEERERWMVKVATSSHDMAQAELDEIAHRLFAASNAENGVDKKEEKATEGKTGSSSFEDFFLTNLCTIQHKFSITQKAGVPARLITYSETIAESKLSIVLPLEFVKLYKQWTTEMIQQIESFERRCPIQDESSRQELCRLLRENSETLEQTWEFLSTYTGPSFRKSTEKRRVAFAPVPTNLHFQRFGPIGGEERHVITAGVAAALPLRFQAGGLPKLRSSLSLHPAYTDSIFSAKRSELFEIKKMIGALSHKLETEWPNDKGCERLDKLCVDLQAGVKQVYARLRDVETGLAGVERHVDSLMDIGHAPDTLRNQVDNVDAMLVSLQTKIAVIDTLMETPSELSSFSRNTRESMATVLDALLSLCTSLIDAQQLGRLRSLARSADAATYVHIVLRADFVFSQASTIAATAVMSRLQRGWPMNGDKPADLLLLVWSWISLYGDERGMIEDATEAWRALSSRLLIRLIRSPSSVSRTVTPLVAGSRHCVIVSLPLPQDFFDALPAALRDPTHYIRVCTSFWTLGVNHEATIGYQFGGVAAETAINQTALTDLQNYAVSRSPQSAAAQEALAELQVVVRNEPSRKNMLLYEWAMAAGTELEGELIVSCKSGKDRTAMGVTLEQGRLMRQASGLNATQAAEVVDALRKNGARREVCRKNIDKAAYSFSAFQVGAKHRKSRDRNIAIEGTMNYRCISFPSLSDHLQEHTLMVFRRDRLLYFQLF</sequence>
<dbReference type="AlphaFoldDB" id="A0AAV5T284"/>
<evidence type="ECO:0000256" key="1">
    <source>
        <dbReference type="ARBA" id="ARBA00022801"/>
    </source>
</evidence>
<name>A0AAV5T284_9BILA</name>
<feature type="non-terminal residue" evidence="3">
    <location>
        <position position="1"/>
    </location>
</feature>
<evidence type="ECO:0000256" key="2">
    <source>
        <dbReference type="ARBA" id="ARBA00023098"/>
    </source>
</evidence>
<dbReference type="PANTHER" id="PTHR12187">
    <property type="entry name" value="AGAP000124-PA"/>
    <property type="match status" value="1"/>
</dbReference>
<dbReference type="PANTHER" id="PTHR12187:SF11">
    <property type="entry name" value="PHOSPHATIDYLINOSITOL-3,4-BISPHOSPHATE 4-PHOSPHATASE"/>
    <property type="match status" value="1"/>
</dbReference>
<gene>
    <name evidence="3" type="ORF">PENTCL1PPCAC_11856</name>
</gene>
<evidence type="ECO:0000313" key="3">
    <source>
        <dbReference type="EMBL" id="GMS89681.1"/>
    </source>
</evidence>
<dbReference type="EMBL" id="BTSX01000003">
    <property type="protein sequence ID" value="GMS89681.1"/>
    <property type="molecule type" value="Genomic_DNA"/>
</dbReference>
<organism evidence="3 4">
    <name type="scientific">Pristionchus entomophagus</name>
    <dbReference type="NCBI Taxonomy" id="358040"/>
    <lineage>
        <taxon>Eukaryota</taxon>
        <taxon>Metazoa</taxon>
        <taxon>Ecdysozoa</taxon>
        <taxon>Nematoda</taxon>
        <taxon>Chromadorea</taxon>
        <taxon>Rhabditida</taxon>
        <taxon>Rhabditina</taxon>
        <taxon>Diplogasteromorpha</taxon>
        <taxon>Diplogasteroidea</taxon>
        <taxon>Neodiplogasteridae</taxon>
        <taxon>Pristionchus</taxon>
    </lineage>
</organism>
<comment type="caution">
    <text evidence="3">The sequence shown here is derived from an EMBL/GenBank/DDBJ whole genome shotgun (WGS) entry which is preliminary data.</text>
</comment>
<proteinExistence type="predicted"/>
<dbReference type="GO" id="GO:0016316">
    <property type="term" value="F:phosphatidylinositol-3,4-bisphosphate 4-phosphatase activity"/>
    <property type="evidence" value="ECO:0007669"/>
    <property type="project" value="InterPro"/>
</dbReference>
<evidence type="ECO:0008006" key="5">
    <source>
        <dbReference type="Google" id="ProtNLM"/>
    </source>
</evidence>
<evidence type="ECO:0000313" key="4">
    <source>
        <dbReference type="Proteomes" id="UP001432027"/>
    </source>
</evidence>
<keyword evidence="2" id="KW-0443">Lipid metabolism</keyword>
<protein>
    <recommendedName>
        <fullName evidence="5">PH domain-containing protein</fullName>
    </recommendedName>
</protein>
<dbReference type="GO" id="GO:0005737">
    <property type="term" value="C:cytoplasm"/>
    <property type="evidence" value="ECO:0007669"/>
    <property type="project" value="TreeGrafter"/>
</dbReference>
<keyword evidence="4" id="KW-1185">Reference proteome</keyword>
<dbReference type="Proteomes" id="UP001432027">
    <property type="component" value="Unassembled WGS sequence"/>
</dbReference>
<accession>A0AAV5T284</accession>
<reference evidence="3" key="1">
    <citation type="submission" date="2023-10" db="EMBL/GenBank/DDBJ databases">
        <title>Genome assembly of Pristionchus species.</title>
        <authorList>
            <person name="Yoshida K."/>
            <person name="Sommer R.J."/>
        </authorList>
    </citation>
    <scope>NUCLEOTIDE SEQUENCE</scope>
    <source>
        <strain evidence="3">RS0144</strain>
    </source>
</reference>
<keyword evidence="1" id="KW-0378">Hydrolase</keyword>